<dbReference type="OrthoDB" id="4899554at2759"/>
<accession>A0A2T4BA41</accession>
<sequence length="284" mass="33224">MDDDSEMYSCPEEQALPPQMIDPNWNVLDHLSPFHQACYMHHQRHRLNHLKALNVYHTDDQHTLLLDEAGFLSAVGVPLPTREQLQRPPPELIFGKEAEQKQNDEQLLSMATQVLEVLQDGPEYRHPTWQTLQQLLETELLHYKTPAALVEAVNDAIKQEEENYSTFRLVFMADFLTTPEASKDSFDKILETICLAMGYRVYGKTEQLKMLSEIDEELSENVLEFRDMYQRMNAHLAQNGTQRTKTAMEKLKRLDDRWERIVETLSPYFTSYQMWENGDAFNSR</sequence>
<dbReference type="RefSeq" id="XP_024749515.1">
    <property type="nucleotide sequence ID" value="XM_024895233.1"/>
</dbReference>
<organism evidence="1 2">
    <name type="scientific">Trichoderma citrinoviride</name>
    <dbReference type="NCBI Taxonomy" id="58853"/>
    <lineage>
        <taxon>Eukaryota</taxon>
        <taxon>Fungi</taxon>
        <taxon>Dikarya</taxon>
        <taxon>Ascomycota</taxon>
        <taxon>Pezizomycotina</taxon>
        <taxon>Sordariomycetes</taxon>
        <taxon>Hypocreomycetidae</taxon>
        <taxon>Hypocreales</taxon>
        <taxon>Hypocreaceae</taxon>
        <taxon>Trichoderma</taxon>
    </lineage>
</organism>
<gene>
    <name evidence="1" type="ORF">BBK36DRAFT_1168815</name>
</gene>
<proteinExistence type="predicted"/>
<keyword evidence="2" id="KW-1185">Reference proteome</keyword>
<name>A0A2T4BA41_9HYPO</name>
<dbReference type="Proteomes" id="UP000241546">
    <property type="component" value="Unassembled WGS sequence"/>
</dbReference>
<evidence type="ECO:0000313" key="2">
    <source>
        <dbReference type="Proteomes" id="UP000241546"/>
    </source>
</evidence>
<dbReference type="GeneID" id="36603351"/>
<reference evidence="2" key="1">
    <citation type="submission" date="2016-07" db="EMBL/GenBank/DDBJ databases">
        <title>Multiple horizontal gene transfer events from other fungi enriched the ability of initially mycotrophic Trichoderma (Ascomycota) to feed on dead plant biomass.</title>
        <authorList>
            <consortium name="DOE Joint Genome Institute"/>
            <person name="Atanasova L."/>
            <person name="Chenthamara K."/>
            <person name="Zhang J."/>
            <person name="Grujic M."/>
            <person name="Henrissat B."/>
            <person name="Kuo A."/>
            <person name="Aerts A."/>
            <person name="Salamov A."/>
            <person name="Lipzen A."/>
            <person name="Labutti K."/>
            <person name="Barry K."/>
            <person name="Miao Y."/>
            <person name="Rahimi M.J."/>
            <person name="Shen Q."/>
            <person name="Grigoriev I.V."/>
            <person name="Kubicek C.P."/>
            <person name="Druzhinina I.S."/>
        </authorList>
    </citation>
    <scope>NUCLEOTIDE SEQUENCE [LARGE SCALE GENOMIC DNA]</scope>
    <source>
        <strain evidence="2">TUCIM 6016</strain>
    </source>
</reference>
<dbReference type="EMBL" id="KZ680213">
    <property type="protein sequence ID" value="PTB66195.1"/>
    <property type="molecule type" value="Genomic_DNA"/>
</dbReference>
<protein>
    <submittedName>
        <fullName evidence="1">Uncharacterized protein</fullName>
    </submittedName>
</protein>
<dbReference type="AlphaFoldDB" id="A0A2T4BA41"/>
<evidence type="ECO:0000313" key="1">
    <source>
        <dbReference type="EMBL" id="PTB66195.1"/>
    </source>
</evidence>